<proteinExistence type="predicted"/>
<name>A0ABR1SQV6_9PEZI</name>
<accession>A0ABR1SQV6</accession>
<dbReference type="EMBL" id="JAQQWL010000018">
    <property type="protein sequence ID" value="KAK8036704.1"/>
    <property type="molecule type" value="Genomic_DNA"/>
</dbReference>
<sequence length="138" mass="16003">MFTLPKIVMSVPTQLYGKSFTQKGNLKLVTRDSAQAEGLQSHKKVHDRTKRSTCRIGNSSTTFEHSGGLKAHQSKFHTQYIMEIDRRRWRTTSTSLTDEERKLCIEFANVYKHLDKGIKGREVAIKPWRPYTTTRHHS</sequence>
<protein>
    <submittedName>
        <fullName evidence="1">Uncharacterized protein</fullName>
    </submittedName>
</protein>
<gene>
    <name evidence="1" type="ORF">PG994_015201</name>
</gene>
<dbReference type="GeneID" id="92099673"/>
<keyword evidence="2" id="KW-1185">Reference proteome</keyword>
<comment type="caution">
    <text evidence="1">The sequence shown here is derived from an EMBL/GenBank/DDBJ whole genome shotgun (WGS) entry which is preliminary data.</text>
</comment>
<dbReference type="RefSeq" id="XP_066707522.1">
    <property type="nucleotide sequence ID" value="XM_066866608.1"/>
</dbReference>
<dbReference type="Proteomes" id="UP001480595">
    <property type="component" value="Unassembled WGS sequence"/>
</dbReference>
<reference evidence="1 2" key="1">
    <citation type="submission" date="2023-01" db="EMBL/GenBank/DDBJ databases">
        <title>Analysis of 21 Apiospora genomes using comparative genomics revels a genus with tremendous synthesis potential of carbohydrate active enzymes and secondary metabolites.</title>
        <authorList>
            <person name="Sorensen T."/>
        </authorList>
    </citation>
    <scope>NUCLEOTIDE SEQUENCE [LARGE SCALE GENOMIC DNA]</scope>
    <source>
        <strain evidence="1 2">CBS 135458</strain>
    </source>
</reference>
<organism evidence="1 2">
    <name type="scientific">Apiospora phragmitis</name>
    <dbReference type="NCBI Taxonomy" id="2905665"/>
    <lineage>
        <taxon>Eukaryota</taxon>
        <taxon>Fungi</taxon>
        <taxon>Dikarya</taxon>
        <taxon>Ascomycota</taxon>
        <taxon>Pezizomycotina</taxon>
        <taxon>Sordariomycetes</taxon>
        <taxon>Xylariomycetidae</taxon>
        <taxon>Amphisphaeriales</taxon>
        <taxon>Apiosporaceae</taxon>
        <taxon>Apiospora</taxon>
    </lineage>
</organism>
<evidence type="ECO:0000313" key="1">
    <source>
        <dbReference type="EMBL" id="KAK8036704.1"/>
    </source>
</evidence>
<evidence type="ECO:0000313" key="2">
    <source>
        <dbReference type="Proteomes" id="UP001480595"/>
    </source>
</evidence>